<name>A0A3G1L0A1_FORW1</name>
<feature type="domain" description="DUF4097" evidence="1">
    <location>
        <begin position="87"/>
        <end position="177"/>
    </location>
</feature>
<gene>
    <name evidence="2" type="ORF">DCMF_27930</name>
</gene>
<organism evidence="2 3">
    <name type="scientific">Formimonas warabiya</name>
    <dbReference type="NCBI Taxonomy" id="1761012"/>
    <lineage>
        <taxon>Bacteria</taxon>
        <taxon>Bacillati</taxon>
        <taxon>Bacillota</taxon>
        <taxon>Clostridia</taxon>
        <taxon>Eubacteriales</taxon>
        <taxon>Peptococcaceae</taxon>
        <taxon>Candidatus Formimonas</taxon>
    </lineage>
</organism>
<dbReference type="KEGG" id="fwa:DCMF_27930"/>
<dbReference type="EMBL" id="CP017634">
    <property type="protein sequence ID" value="ATW28071.1"/>
    <property type="molecule type" value="Genomic_DNA"/>
</dbReference>
<keyword evidence="3" id="KW-1185">Reference proteome</keyword>
<dbReference type="InterPro" id="IPR025164">
    <property type="entry name" value="Toastrack_DUF4097"/>
</dbReference>
<dbReference type="Pfam" id="PF13349">
    <property type="entry name" value="DUF4097"/>
    <property type="match status" value="1"/>
</dbReference>
<evidence type="ECO:0000313" key="2">
    <source>
        <dbReference type="EMBL" id="ATW28071.1"/>
    </source>
</evidence>
<evidence type="ECO:0000259" key="1">
    <source>
        <dbReference type="Pfam" id="PF13349"/>
    </source>
</evidence>
<evidence type="ECO:0000313" key="3">
    <source>
        <dbReference type="Proteomes" id="UP000323521"/>
    </source>
</evidence>
<protein>
    <recommendedName>
        <fullName evidence="1">DUF4097 domain-containing protein</fullName>
    </recommendedName>
</protein>
<dbReference type="AlphaFoldDB" id="A0A3G1L0A1"/>
<reference evidence="2 3" key="1">
    <citation type="submission" date="2016-10" db="EMBL/GenBank/DDBJ databases">
        <title>Complete Genome Sequence of Peptococcaceae strain DCMF.</title>
        <authorList>
            <person name="Edwards R.J."/>
            <person name="Holland S.I."/>
            <person name="Deshpande N.P."/>
            <person name="Wong Y.K."/>
            <person name="Ertan H."/>
            <person name="Manefield M."/>
            <person name="Russell T.L."/>
            <person name="Lee M.J."/>
        </authorList>
    </citation>
    <scope>NUCLEOTIDE SEQUENCE [LARGE SCALE GENOMIC DNA]</scope>
    <source>
        <strain evidence="2 3">DCMF</strain>
    </source>
</reference>
<accession>A0A3G1L0A1</accession>
<dbReference type="Proteomes" id="UP000323521">
    <property type="component" value="Chromosome"/>
</dbReference>
<proteinExistence type="predicted"/>
<sequence length="226" mass="24248">MIVFLMDKRSGGEVIPEETVSGSIVTEPFSAIEMQNDVADINILYGNEYSVGYTTYEHPICTIKEGKLVIANTVEGGFVADVGKILSDIHITITVPQDVILDSIVIDSKIGKIKVDSMNAQQITVNGEMGLIHMPNIICTGLNVENKAGDVVVSGVVDGNIDIWLQTGNISLNLPKSQEKYIATLGSGLGNVILNDKSVSVVKRQGDGPYQMIAQVNIGDVVIKMD</sequence>